<dbReference type="OrthoDB" id="10680597at2759"/>
<sequence length="659" mass="75254">MPVALSEQENIKNLLLGDESSLEIGLLRNANAFFASQPYYNYDSDLSSHIQYGDNLRNLSFRNNSRSSWEFLNDQDSYFSEDESVFSYISDESRNILRGAKKAYRNSMLPNVTINKVSSTYQNGNSAEFTDVTYNMNSGDRNNYFPLPRHSEVPNFDYSNQNPDQLIWKESINMHNPDFNSQPHFSRESNLSTNFDILAKSLPQDTDFFMQKNHLGNLGISKPNSNLQKNALRNQSKHYQTENYRIAPKNNINYLQDNALKSIEAQTGSVKNEKSLYANSNESFHPQTDYNRIDSVGNTYLKDIQKVYLNSNNNNYFDEDNSKENNFLYNSTPEKSSNLISIPNPVYNTNINDNQEYIQNDDYETNEYSFIDDISFSTAPTGGVMYYVLLMGNIGSSILSPTATFLSAKYITSFLLGLVSKSDKPILFKTNIMKLLRLFGTSVILKLLSSSLSRLFFLSHLQRMSEIPNSIWSRSTSLLNSSLFTLKNFNNLVEIGLSGFFLSDYLPEKHVLYLLSYSAISSLLVNLCISTPAISSNFDKISKLQKVLVNYDREQVIEETQNPDDPDSYFSSFSQSSINNDKFRDKIMNEMAEYINSWMGGFQNQFGYLLSKLNIELSLGLDLKNIESGILSGVESLNFWYKSSLFAFSKFIPMSLLLL</sequence>
<accession>A0A2T9ZK40</accession>
<dbReference type="AlphaFoldDB" id="A0A2T9ZK40"/>
<name>A0A2T9ZK40_9FUNG</name>
<proteinExistence type="predicted"/>
<protein>
    <submittedName>
        <fullName evidence="1">Uncharacterized protein</fullName>
    </submittedName>
</protein>
<organism evidence="1 2">
    <name type="scientific">Smittium megazygosporum</name>
    <dbReference type="NCBI Taxonomy" id="133381"/>
    <lineage>
        <taxon>Eukaryota</taxon>
        <taxon>Fungi</taxon>
        <taxon>Fungi incertae sedis</taxon>
        <taxon>Zoopagomycota</taxon>
        <taxon>Kickxellomycotina</taxon>
        <taxon>Harpellomycetes</taxon>
        <taxon>Harpellales</taxon>
        <taxon>Legeriomycetaceae</taxon>
        <taxon>Smittium</taxon>
    </lineage>
</organism>
<gene>
    <name evidence="1" type="ORF">BB560_000542</name>
</gene>
<comment type="caution">
    <text evidence="1">The sequence shown here is derived from an EMBL/GenBank/DDBJ whole genome shotgun (WGS) entry which is preliminary data.</text>
</comment>
<dbReference type="EMBL" id="MBFS01000060">
    <property type="protein sequence ID" value="PVV04941.1"/>
    <property type="molecule type" value="Genomic_DNA"/>
</dbReference>
<evidence type="ECO:0000313" key="1">
    <source>
        <dbReference type="EMBL" id="PVV04941.1"/>
    </source>
</evidence>
<dbReference type="Proteomes" id="UP000245609">
    <property type="component" value="Unassembled WGS sequence"/>
</dbReference>
<keyword evidence="2" id="KW-1185">Reference proteome</keyword>
<evidence type="ECO:0000313" key="2">
    <source>
        <dbReference type="Proteomes" id="UP000245609"/>
    </source>
</evidence>
<reference evidence="1 2" key="1">
    <citation type="journal article" date="2018" name="MBio">
        <title>Comparative Genomics Reveals the Core Gene Toolbox for the Fungus-Insect Symbiosis.</title>
        <authorList>
            <person name="Wang Y."/>
            <person name="Stata M."/>
            <person name="Wang W."/>
            <person name="Stajich J.E."/>
            <person name="White M.M."/>
            <person name="Moncalvo J.M."/>
        </authorList>
    </citation>
    <scope>NUCLEOTIDE SEQUENCE [LARGE SCALE GENOMIC DNA]</scope>
    <source>
        <strain evidence="1 2">SC-DP-2</strain>
    </source>
</reference>